<dbReference type="EMBL" id="JAPUFD010000010">
    <property type="protein sequence ID" value="MDI1489931.1"/>
    <property type="molecule type" value="Genomic_DNA"/>
</dbReference>
<dbReference type="AlphaFoldDB" id="A0AA43TSJ9"/>
<keyword evidence="2" id="KW-0378">Hydrolase</keyword>
<evidence type="ECO:0000313" key="5">
    <source>
        <dbReference type="Proteomes" id="UP001161017"/>
    </source>
</evidence>
<dbReference type="GO" id="GO:0016787">
    <property type="term" value="F:hydrolase activity"/>
    <property type="evidence" value="ECO:0007669"/>
    <property type="project" value="UniProtKB-KW"/>
</dbReference>
<dbReference type="InterPro" id="IPR005645">
    <property type="entry name" value="FSH-like_dom"/>
</dbReference>
<dbReference type="InterPro" id="IPR050593">
    <property type="entry name" value="LovG"/>
</dbReference>
<sequence length="248" mass="27444">MILPEEEQDLTLDLPRILCLHGGGVNARIFRQQSRGLIKQLKPHFRLVFADGPFFCKPGPGMVPVYEEHGPFRRWMRWLPEQPECDARTAAKRIDRQIKQAMDEDDEQGATGEWVGLLGFSQGAKIAASMLFMQQKRAELLGANMAGTNFRFAVIMAGRAPLVTFDPQLVKSPGIADLADISVEFPEGGLVESATTYCGCRLFMSTGVRTRGCICTGGCWISTVSQVVRAWSSGMAITGYHSSQRMLR</sequence>
<dbReference type="SUPFAM" id="SSF53474">
    <property type="entry name" value="alpha/beta-Hydrolases"/>
    <property type="match status" value="1"/>
</dbReference>
<dbReference type="Gene3D" id="3.40.50.1820">
    <property type="entry name" value="alpha/beta hydrolase"/>
    <property type="match status" value="1"/>
</dbReference>
<comment type="similarity">
    <text evidence="1">Belongs to the LovG family.</text>
</comment>
<organism evidence="4 5">
    <name type="scientific">Ramalina farinacea</name>
    <dbReference type="NCBI Taxonomy" id="258253"/>
    <lineage>
        <taxon>Eukaryota</taxon>
        <taxon>Fungi</taxon>
        <taxon>Dikarya</taxon>
        <taxon>Ascomycota</taxon>
        <taxon>Pezizomycotina</taxon>
        <taxon>Lecanoromycetes</taxon>
        <taxon>OSLEUM clade</taxon>
        <taxon>Lecanoromycetidae</taxon>
        <taxon>Lecanorales</taxon>
        <taxon>Lecanorineae</taxon>
        <taxon>Ramalinaceae</taxon>
        <taxon>Ramalina</taxon>
    </lineage>
</organism>
<dbReference type="Pfam" id="PF03959">
    <property type="entry name" value="FSH1"/>
    <property type="match status" value="1"/>
</dbReference>
<evidence type="ECO:0000259" key="3">
    <source>
        <dbReference type="Pfam" id="PF03959"/>
    </source>
</evidence>
<dbReference type="PANTHER" id="PTHR48070">
    <property type="entry name" value="ESTERASE OVCA2"/>
    <property type="match status" value="1"/>
</dbReference>
<dbReference type="Proteomes" id="UP001161017">
    <property type="component" value="Unassembled WGS sequence"/>
</dbReference>
<comment type="caution">
    <text evidence="4">The sequence shown here is derived from an EMBL/GenBank/DDBJ whole genome shotgun (WGS) entry which is preliminary data.</text>
</comment>
<name>A0AA43TSJ9_9LECA</name>
<dbReference type="GO" id="GO:0005634">
    <property type="term" value="C:nucleus"/>
    <property type="evidence" value="ECO:0007669"/>
    <property type="project" value="TreeGrafter"/>
</dbReference>
<protein>
    <recommendedName>
        <fullName evidence="3">Serine hydrolase domain-containing protein</fullName>
    </recommendedName>
</protein>
<accession>A0AA43TSJ9</accession>
<dbReference type="GO" id="GO:0044550">
    <property type="term" value="P:secondary metabolite biosynthetic process"/>
    <property type="evidence" value="ECO:0007669"/>
    <property type="project" value="TreeGrafter"/>
</dbReference>
<feature type="domain" description="Serine hydrolase" evidence="3">
    <location>
        <begin position="15"/>
        <end position="161"/>
    </location>
</feature>
<evidence type="ECO:0000313" key="4">
    <source>
        <dbReference type="EMBL" id="MDI1489931.1"/>
    </source>
</evidence>
<dbReference type="GO" id="GO:0005737">
    <property type="term" value="C:cytoplasm"/>
    <property type="evidence" value="ECO:0007669"/>
    <property type="project" value="TreeGrafter"/>
</dbReference>
<gene>
    <name evidence="4" type="ORF">OHK93_001130</name>
</gene>
<dbReference type="InterPro" id="IPR029058">
    <property type="entry name" value="AB_hydrolase_fold"/>
</dbReference>
<evidence type="ECO:0000256" key="2">
    <source>
        <dbReference type="ARBA" id="ARBA00022801"/>
    </source>
</evidence>
<reference evidence="4" key="1">
    <citation type="journal article" date="2023" name="Genome Biol. Evol.">
        <title>First Whole Genome Sequence and Flow Cytometry Genome Size Data for the Lichen-Forming Fungus Ramalina farinacea (Ascomycota).</title>
        <authorList>
            <person name="Llewellyn T."/>
            <person name="Mian S."/>
            <person name="Hill R."/>
            <person name="Leitch I.J."/>
            <person name="Gaya E."/>
        </authorList>
    </citation>
    <scope>NUCLEOTIDE SEQUENCE</scope>
    <source>
        <strain evidence="4">LIQ254RAFAR</strain>
    </source>
</reference>
<dbReference type="PANTHER" id="PTHR48070:SF3">
    <property type="entry name" value="ESTERASE DBAE-RELATED"/>
    <property type="match status" value="1"/>
</dbReference>
<keyword evidence="5" id="KW-1185">Reference proteome</keyword>
<proteinExistence type="inferred from homology"/>
<evidence type="ECO:0000256" key="1">
    <source>
        <dbReference type="ARBA" id="ARBA00005863"/>
    </source>
</evidence>